<dbReference type="InterPro" id="IPR032675">
    <property type="entry name" value="LRR_dom_sf"/>
</dbReference>
<name>A0A2M4AVZ2_9DIPT</name>
<dbReference type="Gene3D" id="1.20.1280.50">
    <property type="match status" value="1"/>
</dbReference>
<dbReference type="InterPro" id="IPR001810">
    <property type="entry name" value="F-box_dom"/>
</dbReference>
<dbReference type="Gene3D" id="3.80.10.10">
    <property type="entry name" value="Ribonuclease Inhibitor"/>
    <property type="match status" value="1"/>
</dbReference>
<feature type="domain" description="F-box" evidence="1">
    <location>
        <begin position="5"/>
        <end position="55"/>
    </location>
</feature>
<evidence type="ECO:0000313" key="2">
    <source>
        <dbReference type="EMBL" id="MBW44872.1"/>
    </source>
</evidence>
<dbReference type="InterPro" id="IPR036047">
    <property type="entry name" value="F-box-like_dom_sf"/>
</dbReference>
<dbReference type="SMART" id="SM00256">
    <property type="entry name" value="FBOX"/>
    <property type="match status" value="1"/>
</dbReference>
<dbReference type="Pfam" id="PF12937">
    <property type="entry name" value="F-box-like"/>
    <property type="match status" value="1"/>
</dbReference>
<protein>
    <recommendedName>
        <fullName evidence="1">F-box domain-containing protein</fullName>
    </recommendedName>
</protein>
<dbReference type="AlphaFoldDB" id="A0A2M4AVZ2"/>
<sequence length="486" mass="56015">MASKQNYTELLPTEVLCMVFDRLDGRNLKTASLCCKRWNNIIFHSDYIGRFYIHIGVLSNAASKTNPIQSLLQRAKELAHTERRYRKFGFLVMQFMEEVVTDLWKIIHPKHGDHIQMLELMFVAAPMDDLFALMIERIPSMPQLRFLFVMEGLLFRNLLLYPEYNQKNIPLIRSESLEELEMNCKYKYTVDMPRLKVFKGALSGLLPPDTGDAESLVLAKLRDLEVTVESWQPINQSVFRRMPNLVKIAWDIPVADDLFIAMCVRCQSLTEAWFSNDVLISRRSIFDQLSKLTQLRLLSFYSIDIKLHQDVFLDLSKLIHLEDLDLGYTHLMPISLLSLSKSIRKLGLHITARNEQDLMEIMAQNLTQLTELRLSCHPAPISSRALKALASLQQLEVLAFSHSQFTQSFFLGMDAPMPRVRTLGFHHCQLDTKQLLGLQDNFPNVKNPEFLECKITNESQADSDPNDTIHAFMTAFADRLQAAFRS</sequence>
<evidence type="ECO:0000259" key="1">
    <source>
        <dbReference type="PROSITE" id="PS50181"/>
    </source>
</evidence>
<reference evidence="2" key="1">
    <citation type="submission" date="2018-01" db="EMBL/GenBank/DDBJ databases">
        <title>An insight into the sialome of Amazonian anophelines.</title>
        <authorList>
            <person name="Ribeiro J.M."/>
            <person name="Scarpassa V."/>
            <person name="Calvo E."/>
        </authorList>
    </citation>
    <scope>NUCLEOTIDE SEQUENCE</scope>
    <source>
        <tissue evidence="2">Salivary glands</tissue>
    </source>
</reference>
<proteinExistence type="predicted"/>
<accession>A0A2M4AVZ2</accession>
<organism evidence="2">
    <name type="scientific">Anopheles triannulatus</name>
    <dbReference type="NCBI Taxonomy" id="58253"/>
    <lineage>
        <taxon>Eukaryota</taxon>
        <taxon>Metazoa</taxon>
        <taxon>Ecdysozoa</taxon>
        <taxon>Arthropoda</taxon>
        <taxon>Hexapoda</taxon>
        <taxon>Insecta</taxon>
        <taxon>Pterygota</taxon>
        <taxon>Neoptera</taxon>
        <taxon>Endopterygota</taxon>
        <taxon>Diptera</taxon>
        <taxon>Nematocera</taxon>
        <taxon>Culicoidea</taxon>
        <taxon>Culicidae</taxon>
        <taxon>Anophelinae</taxon>
        <taxon>Anopheles</taxon>
    </lineage>
</organism>
<dbReference type="PROSITE" id="PS50181">
    <property type="entry name" value="FBOX"/>
    <property type="match status" value="1"/>
</dbReference>
<dbReference type="EMBL" id="GGFK01011551">
    <property type="protein sequence ID" value="MBW44872.1"/>
    <property type="molecule type" value="Transcribed_RNA"/>
</dbReference>
<dbReference type="SUPFAM" id="SSF52047">
    <property type="entry name" value="RNI-like"/>
    <property type="match status" value="1"/>
</dbReference>
<dbReference type="SUPFAM" id="SSF81383">
    <property type="entry name" value="F-box domain"/>
    <property type="match status" value="1"/>
</dbReference>